<protein>
    <recommendedName>
        <fullName evidence="4">Flagellar protein</fullName>
    </recommendedName>
</protein>
<keyword evidence="1" id="KW-0812">Transmembrane</keyword>
<accession>A0ABU9T8L4</accession>
<dbReference type="RefSeq" id="WP_342848788.1">
    <property type="nucleotide sequence ID" value="NZ_JBBMQO010000007.1"/>
</dbReference>
<keyword evidence="3" id="KW-1185">Reference proteome</keyword>
<name>A0ABU9T8L4_9HYPH</name>
<evidence type="ECO:0000313" key="3">
    <source>
        <dbReference type="Proteomes" id="UP001477870"/>
    </source>
</evidence>
<gene>
    <name evidence="2" type="ORF">WNY59_12860</name>
</gene>
<feature type="transmembrane region" description="Helical" evidence="1">
    <location>
        <begin position="21"/>
        <end position="41"/>
    </location>
</feature>
<dbReference type="Proteomes" id="UP001477870">
    <property type="component" value="Unassembled WGS sequence"/>
</dbReference>
<sequence>MTSKRNSKSKKPWFDRGDVGLGVFLVTVTGGALFLPLDAYMNPARYSPPQMVFSRQQPGAEDHLAYMAGGRALFDLEEGRFMPANQLSNVDQITTGTVASEQAKAEVTPMPSAVADDVRLLAGDKRRAMIMSDDGIYIISRNSRLPGGARVRALIQKDGESRLVTNRYVVLRAE</sequence>
<reference evidence="2 3" key="1">
    <citation type="submission" date="2024-03" db="EMBL/GenBank/DDBJ databases">
        <title>Community enrichment and isolation of bacterial strains for fucoidan degradation.</title>
        <authorList>
            <person name="Sichert A."/>
        </authorList>
    </citation>
    <scope>NUCLEOTIDE SEQUENCE [LARGE SCALE GENOMIC DNA]</scope>
    <source>
        <strain evidence="2 3">AS62</strain>
    </source>
</reference>
<organism evidence="2 3">
    <name type="scientific">Ahrensia kielensis</name>
    <dbReference type="NCBI Taxonomy" id="76980"/>
    <lineage>
        <taxon>Bacteria</taxon>
        <taxon>Pseudomonadati</taxon>
        <taxon>Pseudomonadota</taxon>
        <taxon>Alphaproteobacteria</taxon>
        <taxon>Hyphomicrobiales</taxon>
        <taxon>Ahrensiaceae</taxon>
        <taxon>Ahrensia</taxon>
    </lineage>
</organism>
<keyword evidence="1" id="KW-0472">Membrane</keyword>
<proteinExistence type="predicted"/>
<dbReference type="EMBL" id="JBBMQO010000007">
    <property type="protein sequence ID" value="MEM5502478.1"/>
    <property type="molecule type" value="Genomic_DNA"/>
</dbReference>
<evidence type="ECO:0000313" key="2">
    <source>
        <dbReference type="EMBL" id="MEM5502478.1"/>
    </source>
</evidence>
<comment type="caution">
    <text evidence="2">The sequence shown here is derived from an EMBL/GenBank/DDBJ whole genome shotgun (WGS) entry which is preliminary data.</text>
</comment>
<keyword evidence="1" id="KW-1133">Transmembrane helix</keyword>
<evidence type="ECO:0008006" key="4">
    <source>
        <dbReference type="Google" id="ProtNLM"/>
    </source>
</evidence>
<evidence type="ECO:0000256" key="1">
    <source>
        <dbReference type="SAM" id="Phobius"/>
    </source>
</evidence>